<reference evidence="1 2" key="2">
    <citation type="submission" date="2018-11" db="EMBL/GenBank/DDBJ databases">
        <authorList>
            <consortium name="Pathogen Informatics"/>
        </authorList>
    </citation>
    <scope>NUCLEOTIDE SEQUENCE [LARGE SCALE GENOMIC DNA]</scope>
</reference>
<evidence type="ECO:0000313" key="2">
    <source>
        <dbReference type="Proteomes" id="UP000270296"/>
    </source>
</evidence>
<proteinExistence type="predicted"/>
<keyword evidence="2" id="KW-1185">Reference proteome</keyword>
<evidence type="ECO:0000313" key="1">
    <source>
        <dbReference type="EMBL" id="VDP13743.1"/>
    </source>
</evidence>
<gene>
    <name evidence="1" type="ORF">SBAD_LOCUS7624</name>
</gene>
<dbReference type="EMBL" id="UZAM01010785">
    <property type="protein sequence ID" value="VDP13743.1"/>
    <property type="molecule type" value="Genomic_DNA"/>
</dbReference>
<accession>A0A183IVH7</accession>
<sequence length="80" mass="9155">MGRSICRLKEPSYNATFFSGSSRGRKLVKVTALECNNPIFKSNSSPTQPLLRLCRRHRIEVIYLVYQSATRIVLQNVVIQ</sequence>
<organism evidence="3">
    <name type="scientific">Soboliphyme baturini</name>
    <dbReference type="NCBI Taxonomy" id="241478"/>
    <lineage>
        <taxon>Eukaryota</taxon>
        <taxon>Metazoa</taxon>
        <taxon>Ecdysozoa</taxon>
        <taxon>Nematoda</taxon>
        <taxon>Enoplea</taxon>
        <taxon>Dorylaimia</taxon>
        <taxon>Dioctophymatida</taxon>
        <taxon>Dioctophymatoidea</taxon>
        <taxon>Soboliphymatidae</taxon>
        <taxon>Soboliphyme</taxon>
    </lineage>
</organism>
<name>A0A183IVH7_9BILA</name>
<protein>
    <submittedName>
        <fullName evidence="3">C2 domain-containing protein</fullName>
    </submittedName>
</protein>
<dbReference type="WBParaSite" id="SBAD_0000791401-mRNA-1">
    <property type="protein sequence ID" value="SBAD_0000791401-mRNA-1"/>
    <property type="gene ID" value="SBAD_0000791401"/>
</dbReference>
<reference evidence="3" key="1">
    <citation type="submission" date="2016-06" db="UniProtKB">
        <authorList>
            <consortium name="WormBaseParasite"/>
        </authorList>
    </citation>
    <scope>IDENTIFICATION</scope>
</reference>
<evidence type="ECO:0000313" key="3">
    <source>
        <dbReference type="WBParaSite" id="SBAD_0000791401-mRNA-1"/>
    </source>
</evidence>
<dbReference type="AlphaFoldDB" id="A0A183IVH7"/>
<dbReference type="Proteomes" id="UP000270296">
    <property type="component" value="Unassembled WGS sequence"/>
</dbReference>